<evidence type="ECO:0000256" key="1">
    <source>
        <dbReference type="SAM" id="MobiDB-lite"/>
    </source>
</evidence>
<organism evidence="2">
    <name type="scientific">marine sediment metagenome</name>
    <dbReference type="NCBI Taxonomy" id="412755"/>
    <lineage>
        <taxon>unclassified sequences</taxon>
        <taxon>metagenomes</taxon>
        <taxon>ecological metagenomes</taxon>
    </lineage>
</organism>
<dbReference type="EMBL" id="LAZR01042706">
    <property type="protein sequence ID" value="KKL08873.1"/>
    <property type="molecule type" value="Genomic_DNA"/>
</dbReference>
<reference evidence="2" key="1">
    <citation type="journal article" date="2015" name="Nature">
        <title>Complex archaea that bridge the gap between prokaryotes and eukaryotes.</title>
        <authorList>
            <person name="Spang A."/>
            <person name="Saw J.H."/>
            <person name="Jorgensen S.L."/>
            <person name="Zaremba-Niedzwiedzka K."/>
            <person name="Martijn J."/>
            <person name="Lind A.E."/>
            <person name="van Eijk R."/>
            <person name="Schleper C."/>
            <person name="Guy L."/>
            <person name="Ettema T.J."/>
        </authorList>
    </citation>
    <scope>NUCLEOTIDE SEQUENCE</scope>
</reference>
<comment type="caution">
    <text evidence="2">The sequence shown here is derived from an EMBL/GenBank/DDBJ whole genome shotgun (WGS) entry which is preliminary data.</text>
</comment>
<gene>
    <name evidence="2" type="ORF">LCGC14_2571530</name>
</gene>
<protein>
    <submittedName>
        <fullName evidence="2">Uncharacterized protein</fullName>
    </submittedName>
</protein>
<dbReference type="AlphaFoldDB" id="A0A0F9DA08"/>
<name>A0A0F9DA08_9ZZZZ</name>
<evidence type="ECO:0000313" key="2">
    <source>
        <dbReference type="EMBL" id="KKL08873.1"/>
    </source>
</evidence>
<sequence length="74" mass="8443">MIASREYHIGYVIIKPGDPIPEDILNHKDFKHIKEQNERGDKANKRRAEADKLKADKLKADKAKSDSTDKAKVN</sequence>
<feature type="region of interest" description="Disordered" evidence="1">
    <location>
        <begin position="33"/>
        <end position="74"/>
    </location>
</feature>
<accession>A0A0F9DA08</accession>
<proteinExistence type="predicted"/>